<dbReference type="InterPro" id="IPR015867">
    <property type="entry name" value="N-reg_PII/ATP_PRibTrfase_C"/>
</dbReference>
<gene>
    <name evidence="6" type="ORF">BSOLF_2308</name>
</gene>
<evidence type="ECO:0000313" key="6">
    <source>
        <dbReference type="EMBL" id="PTQ57038.1"/>
    </source>
</evidence>
<proteinExistence type="inferred from homology"/>
<dbReference type="AlphaFoldDB" id="A0A2R6Y301"/>
<dbReference type="InterPro" id="IPR036069">
    <property type="entry name" value="DUF34/NIF3_sf"/>
</dbReference>
<dbReference type="FunFam" id="3.30.70.120:FF:000006">
    <property type="entry name" value="GTP cyclohydrolase 1 type 2 homolog"/>
    <property type="match status" value="1"/>
</dbReference>
<dbReference type="SUPFAM" id="SSF102705">
    <property type="entry name" value="NIF3 (NGG1p interacting factor 3)-like"/>
    <property type="match status" value="1"/>
</dbReference>
<sequence length="373" mass="41656">MWMFIVRHIMETLESWISPDWAMPQDRVGLMIGSPERPVQHVLIALDVTEEVVKEAVDTKAGLIIAHHSPLFHPASHLRTDTPEGRMFKELLGHDIAVYVMHTNFDVAPGGMNDLLAERLGLRQVKVLKETWREKLYKLSVFVPLEARDQVFMAIGDAGAGHLGNYSHCTFQAEGTGTFWPREGAMPTIGAVGELTRVPEVRLETIVPERKLQKVIRAMLAAHPYEEVAYDLYALANEGEALGLGRIGELASEVTLSEFAEMVKERLDLQGMRVVGAADQKVRRVAVLGGSGAQFMEEAWSMGADVFVTGDIDYHEAMWAASRSLALIDAGHHIERVMKARVKSYLTDAYRSSSYPLSISVAERERDPFRFML</sequence>
<feature type="binding site" evidence="5">
    <location>
        <position position="68"/>
    </location>
    <ligand>
        <name>a divalent metal cation</name>
        <dbReference type="ChEBI" id="CHEBI:60240"/>
        <label>1</label>
    </ligand>
</feature>
<protein>
    <recommendedName>
        <fullName evidence="2 4">GTP cyclohydrolase 1 type 2 homolog</fullName>
    </recommendedName>
</protein>
<evidence type="ECO:0000256" key="2">
    <source>
        <dbReference type="ARBA" id="ARBA00022112"/>
    </source>
</evidence>
<dbReference type="NCBIfam" id="TIGR00486">
    <property type="entry name" value="YbgI_SA1388"/>
    <property type="match status" value="1"/>
</dbReference>
<feature type="binding site" evidence="5">
    <location>
        <position position="335"/>
    </location>
    <ligand>
        <name>a divalent metal cation</name>
        <dbReference type="ChEBI" id="CHEBI:60240"/>
        <label>1</label>
    </ligand>
</feature>
<dbReference type="PANTHER" id="PTHR13799:SF14">
    <property type="entry name" value="GTP CYCLOHYDROLASE 1 TYPE 2 HOMOLOG"/>
    <property type="match status" value="1"/>
</dbReference>
<feature type="binding site" evidence="5">
    <location>
        <position position="106"/>
    </location>
    <ligand>
        <name>a divalent metal cation</name>
        <dbReference type="ChEBI" id="CHEBI:60240"/>
        <label>1</label>
    </ligand>
</feature>
<organism evidence="6 7">
    <name type="scientific">Candidatus Carbonibacillus altaicus</name>
    <dbReference type="NCBI Taxonomy" id="2163959"/>
    <lineage>
        <taxon>Bacteria</taxon>
        <taxon>Bacillati</taxon>
        <taxon>Bacillota</taxon>
        <taxon>Bacilli</taxon>
        <taxon>Bacillales</taxon>
        <taxon>Candidatus Carbonibacillus</taxon>
    </lineage>
</organism>
<comment type="caution">
    <text evidence="6">The sequence shown here is derived from an EMBL/GenBank/DDBJ whole genome shotgun (WGS) entry which is preliminary data.</text>
</comment>
<dbReference type="Pfam" id="PF01784">
    <property type="entry name" value="DUF34_NIF3"/>
    <property type="match status" value="1"/>
</dbReference>
<feature type="binding site" evidence="5">
    <location>
        <position position="332"/>
    </location>
    <ligand>
        <name>a divalent metal cation</name>
        <dbReference type="ChEBI" id="CHEBI:60240"/>
        <label>1</label>
    </ligand>
</feature>
<dbReference type="Proteomes" id="UP000244338">
    <property type="component" value="Unassembled WGS sequence"/>
</dbReference>
<evidence type="ECO:0000256" key="4">
    <source>
        <dbReference type="PIRNR" id="PIRNR037489"/>
    </source>
</evidence>
<dbReference type="GO" id="GO:0005737">
    <property type="term" value="C:cytoplasm"/>
    <property type="evidence" value="ECO:0007669"/>
    <property type="project" value="TreeGrafter"/>
</dbReference>
<dbReference type="FunFam" id="3.40.1390.30:FF:000001">
    <property type="entry name" value="GTP cyclohydrolase 1 type 2"/>
    <property type="match status" value="1"/>
</dbReference>
<dbReference type="GO" id="GO:0046872">
    <property type="term" value="F:metal ion binding"/>
    <property type="evidence" value="ECO:0007669"/>
    <property type="project" value="UniProtKB-UniRule"/>
</dbReference>
<dbReference type="EMBL" id="PEBX01000014">
    <property type="protein sequence ID" value="PTQ57038.1"/>
    <property type="molecule type" value="Genomic_DNA"/>
</dbReference>
<evidence type="ECO:0000256" key="5">
    <source>
        <dbReference type="PIRSR" id="PIRSR602678-1"/>
    </source>
</evidence>
<comment type="similarity">
    <text evidence="1 4">Belongs to the GTP cyclohydrolase I type 2/NIF3 family.</text>
</comment>
<evidence type="ECO:0000256" key="3">
    <source>
        <dbReference type="ARBA" id="ARBA00022723"/>
    </source>
</evidence>
<feature type="binding site" evidence="5">
    <location>
        <position position="67"/>
    </location>
    <ligand>
        <name>a divalent metal cation</name>
        <dbReference type="ChEBI" id="CHEBI:60240"/>
        <label>1</label>
    </ligand>
</feature>
<name>A0A2R6Y301_9BACL</name>
<dbReference type="InterPro" id="IPR017221">
    <property type="entry name" value="DUF34/NIF3_bac"/>
</dbReference>
<keyword evidence="3 4" id="KW-0479">Metal-binding</keyword>
<dbReference type="Gene3D" id="3.30.70.120">
    <property type="match status" value="1"/>
</dbReference>
<dbReference type="Gene3D" id="3.40.1390.30">
    <property type="entry name" value="NIF3 (NGG1p interacting factor 3)-like"/>
    <property type="match status" value="1"/>
</dbReference>
<reference evidence="7" key="1">
    <citation type="journal article" date="2018" name="Sci. Rep.">
        <title>Lignite coal burning seam in the remote Altai Mountains harbors a hydrogen-driven thermophilic microbial community.</title>
        <authorList>
            <person name="Kadnikov V.V."/>
            <person name="Mardanov A.V."/>
            <person name="Ivasenko D.A."/>
            <person name="Antsiferov D.V."/>
            <person name="Beletsky A.V."/>
            <person name="Karnachuk O.V."/>
            <person name="Ravin N.V."/>
        </authorList>
    </citation>
    <scope>NUCLEOTIDE SEQUENCE [LARGE SCALE GENOMIC DNA]</scope>
</reference>
<evidence type="ECO:0000313" key="7">
    <source>
        <dbReference type="Proteomes" id="UP000244338"/>
    </source>
</evidence>
<dbReference type="PANTHER" id="PTHR13799">
    <property type="entry name" value="NGG1 INTERACTING FACTOR 3"/>
    <property type="match status" value="1"/>
</dbReference>
<accession>A0A2R6Y301</accession>
<dbReference type="PIRSF" id="PIRSF037489">
    <property type="entry name" value="UCP037489_NIF3_YqfO"/>
    <property type="match status" value="1"/>
</dbReference>
<dbReference type="InterPro" id="IPR002678">
    <property type="entry name" value="DUF34/NIF3"/>
</dbReference>
<evidence type="ECO:0000256" key="1">
    <source>
        <dbReference type="ARBA" id="ARBA00006964"/>
    </source>
</evidence>